<proteinExistence type="predicted"/>
<dbReference type="EMBL" id="BKDJ01000003">
    <property type="protein sequence ID" value="GER22421.1"/>
    <property type="molecule type" value="Genomic_DNA"/>
</dbReference>
<dbReference type="RefSeq" id="WP_149956059.1">
    <property type="nucleotide sequence ID" value="NZ_BKDJ01000003.1"/>
</dbReference>
<accession>A0A5A7NRH9</accession>
<dbReference type="Proteomes" id="UP000325307">
    <property type="component" value="Unassembled WGS sequence"/>
</dbReference>
<dbReference type="AlphaFoldDB" id="A0A5A7NRH9"/>
<dbReference type="Pfam" id="PF17844">
    <property type="entry name" value="SCP_3"/>
    <property type="match status" value="1"/>
</dbReference>
<dbReference type="InterPro" id="IPR041629">
    <property type="entry name" value="SCP_3"/>
</dbReference>
<comment type="caution">
    <text evidence="2">The sequence shown here is derived from an EMBL/GenBank/DDBJ whole genome shotgun (WGS) entry which is preliminary data.</text>
</comment>
<dbReference type="OrthoDB" id="8481083at2"/>
<sequence>MGVRRRIAPEAGRAAVRTWLAADPEARASLPRPVLATAVRYALEELSEVAEGNSVEVRVPPFGVAQCIEGPRHTRGTPPNVVEVNPQTWLGLVTGITEWDSALSGGGVSASGLRADLSGLLPLFGTL</sequence>
<evidence type="ECO:0000259" key="1">
    <source>
        <dbReference type="Pfam" id="PF17844"/>
    </source>
</evidence>
<name>A0A5A7NRH9_9MICC</name>
<organism evidence="2 3">
    <name type="scientific">Zafaria cholistanensis</name>
    <dbReference type="NCBI Taxonomy" id="1682741"/>
    <lineage>
        <taxon>Bacteria</taxon>
        <taxon>Bacillati</taxon>
        <taxon>Actinomycetota</taxon>
        <taxon>Actinomycetes</taxon>
        <taxon>Micrococcales</taxon>
        <taxon>Micrococcaceae</taxon>
        <taxon>Zafaria</taxon>
    </lineage>
</organism>
<keyword evidence="3" id="KW-1185">Reference proteome</keyword>
<protein>
    <recommendedName>
        <fullName evidence="1">Bacterial SCP orthologue domain-containing protein</fullName>
    </recommendedName>
</protein>
<gene>
    <name evidence="2" type="ORF">NCCP1664_09180</name>
</gene>
<dbReference type="Gene3D" id="3.30.1050.40">
    <property type="match status" value="1"/>
</dbReference>
<evidence type="ECO:0000313" key="2">
    <source>
        <dbReference type="EMBL" id="GER22421.1"/>
    </source>
</evidence>
<reference evidence="2 3" key="1">
    <citation type="submission" date="2019-09" db="EMBL/GenBank/DDBJ databases">
        <title>Arthrobacter zafarii sp. nov., a moderately thermotolerant and halotolerant actinobacterium isolated from Cholistan desert soil of Pakistan.</title>
        <authorList>
            <person name="Amin A."/>
            <person name="Ahmed I."/>
            <person name="Khalid N."/>
            <person name="Schumann P."/>
            <person name="Busse H.J."/>
            <person name="Khan I.U."/>
            <person name="Li S."/>
            <person name="Li W.J."/>
        </authorList>
    </citation>
    <scope>NUCLEOTIDE SEQUENCE [LARGE SCALE GENOMIC DNA]</scope>
    <source>
        <strain evidence="2 3">NCCP-1664</strain>
    </source>
</reference>
<feature type="domain" description="Bacterial SCP orthologue" evidence="1">
    <location>
        <begin position="32"/>
        <end position="123"/>
    </location>
</feature>
<evidence type="ECO:0000313" key="3">
    <source>
        <dbReference type="Proteomes" id="UP000325307"/>
    </source>
</evidence>